<gene>
    <name evidence="3" type="ORF">GSI01S_41_00220</name>
</gene>
<feature type="domain" description="IrrE N-terminal-like" evidence="2">
    <location>
        <begin position="197"/>
        <end position="281"/>
    </location>
</feature>
<dbReference type="EMBL" id="BANU01000041">
    <property type="protein sequence ID" value="GAC62721.1"/>
    <property type="molecule type" value="Genomic_DNA"/>
</dbReference>
<keyword evidence="4" id="KW-1185">Reference proteome</keyword>
<dbReference type="GO" id="GO:0003677">
    <property type="term" value="F:DNA binding"/>
    <property type="evidence" value="ECO:0007669"/>
    <property type="project" value="InterPro"/>
</dbReference>
<dbReference type="PANTHER" id="PTHR43236:SF1">
    <property type="entry name" value="BLL7220 PROTEIN"/>
    <property type="match status" value="1"/>
</dbReference>
<protein>
    <recommendedName>
        <fullName evidence="2">IrrE N-terminal-like domain-containing protein</fullName>
    </recommendedName>
</protein>
<accession>L7LPN5</accession>
<dbReference type="Gene3D" id="1.10.260.40">
    <property type="entry name" value="lambda repressor-like DNA-binding domains"/>
    <property type="match status" value="1"/>
</dbReference>
<organism evidence="3 4">
    <name type="scientific">Gordonia sihwensis NBRC 108236</name>
    <dbReference type="NCBI Taxonomy" id="1223544"/>
    <lineage>
        <taxon>Bacteria</taxon>
        <taxon>Bacillati</taxon>
        <taxon>Actinomycetota</taxon>
        <taxon>Actinomycetes</taxon>
        <taxon>Mycobacteriales</taxon>
        <taxon>Gordoniaceae</taxon>
        <taxon>Gordonia</taxon>
    </lineage>
</organism>
<evidence type="ECO:0000259" key="2">
    <source>
        <dbReference type="Pfam" id="PF06114"/>
    </source>
</evidence>
<dbReference type="PANTHER" id="PTHR43236">
    <property type="entry name" value="ANTITOXIN HIGA1"/>
    <property type="match status" value="1"/>
</dbReference>
<evidence type="ECO:0000313" key="3">
    <source>
        <dbReference type="EMBL" id="GAC62721.1"/>
    </source>
</evidence>
<dbReference type="CDD" id="cd00093">
    <property type="entry name" value="HTH_XRE"/>
    <property type="match status" value="1"/>
</dbReference>
<dbReference type="RefSeq" id="WP_006898139.1">
    <property type="nucleotide sequence ID" value="NZ_BANU01000041.1"/>
</dbReference>
<dbReference type="InterPro" id="IPR001387">
    <property type="entry name" value="Cro/C1-type_HTH"/>
</dbReference>
<dbReference type="InterPro" id="IPR010359">
    <property type="entry name" value="IrrE_HExxH"/>
</dbReference>
<dbReference type="SUPFAM" id="SSF47413">
    <property type="entry name" value="lambda repressor-like DNA-binding domains"/>
    <property type="match status" value="1"/>
</dbReference>
<sequence length="407" mass="45332">MTTCEVYGLRVRQARLLRRMTAKEVLAKMGWSGARLTRMERAETVELAVQDVDHLSEVLRFPAEFFTTAPVSRVEPSDLSFRAPKAMTAAEKNRMAQVMALSGDFLLQLHAAQKLPPLLIEPRPTLDPVAAAAAAREMLNVGPDAPIADLTHLMERSGIPVMMRSERFGSQGLEGNSRGRLEKHLGCSVWIGEFRERPLVASRELDSWERTRWTLAHELGHLMLHRNAGEMTDEREQEASRFASEFLAPYAHASASLRSAPSLVNLLPVKMKWGISLGALLRHFYESGAMDEHRYETLRKQLYTRVNPDTGFTWGRTEPGWDDRLPERPRLMSRWVEAVYGTKSVQALAARRLILPVDVIGELMVGQRGPAQKAVATPASAAAPSVTGRRGAVVEVDFAGAHRSRQA</sequence>
<dbReference type="Proteomes" id="UP000035083">
    <property type="component" value="Unassembled WGS sequence"/>
</dbReference>
<comment type="caution">
    <text evidence="3">The sequence shown here is derived from an EMBL/GenBank/DDBJ whole genome shotgun (WGS) entry which is preliminary data.</text>
</comment>
<dbReference type="InterPro" id="IPR010982">
    <property type="entry name" value="Lambda_DNA-bd_dom_sf"/>
</dbReference>
<evidence type="ECO:0000256" key="1">
    <source>
        <dbReference type="ARBA" id="ARBA00007227"/>
    </source>
</evidence>
<dbReference type="InterPro" id="IPR052345">
    <property type="entry name" value="Rad_response_metalloprotease"/>
</dbReference>
<evidence type="ECO:0000313" key="4">
    <source>
        <dbReference type="Proteomes" id="UP000035083"/>
    </source>
</evidence>
<reference evidence="3 4" key="1">
    <citation type="submission" date="2012-12" db="EMBL/GenBank/DDBJ databases">
        <title>Whole genome shotgun sequence of Gordonia sihwensis NBRC 108236.</title>
        <authorList>
            <person name="Yoshida I."/>
            <person name="Hosoyama A."/>
            <person name="Tsuchikane K."/>
            <person name="Ando Y."/>
            <person name="Baba S."/>
            <person name="Ohji S."/>
            <person name="Hamada M."/>
            <person name="Tamura T."/>
            <person name="Yamazoe A."/>
            <person name="Yamazaki S."/>
            <person name="Fujita N."/>
        </authorList>
    </citation>
    <scope>NUCLEOTIDE SEQUENCE [LARGE SCALE GENOMIC DNA]</scope>
    <source>
        <strain evidence="3 4">NBRC 108236</strain>
    </source>
</reference>
<dbReference type="eggNOG" id="COG2856">
    <property type="taxonomic scope" value="Bacteria"/>
</dbReference>
<dbReference type="Gene3D" id="1.10.10.2910">
    <property type="match status" value="1"/>
</dbReference>
<dbReference type="Pfam" id="PF06114">
    <property type="entry name" value="Peptidase_M78"/>
    <property type="match status" value="1"/>
</dbReference>
<comment type="similarity">
    <text evidence="1">Belongs to the short-chain fatty acyl-CoA assimilation regulator (ScfR) family.</text>
</comment>
<proteinExistence type="inferred from homology"/>
<name>L7LPN5_9ACTN</name>
<dbReference type="AlphaFoldDB" id="L7LPN5"/>